<dbReference type="Gene3D" id="3.40.1440.10">
    <property type="entry name" value="GIY-YIG endonuclease"/>
    <property type="match status" value="1"/>
</dbReference>
<keyword evidence="2" id="KW-0255">Endonuclease</keyword>
<keyword evidence="3" id="KW-1185">Reference proteome</keyword>
<dbReference type="GO" id="GO:0004519">
    <property type="term" value="F:endonuclease activity"/>
    <property type="evidence" value="ECO:0007669"/>
    <property type="project" value="UniProtKB-KW"/>
</dbReference>
<gene>
    <name evidence="2" type="ORF">SAMN04487904_10253</name>
</gene>
<dbReference type="STRING" id="995060.SAMN04487904_10253"/>
<dbReference type="InterPro" id="IPR035901">
    <property type="entry name" value="GIY-YIG_endonuc_sf"/>
</dbReference>
<proteinExistence type="predicted"/>
<protein>
    <submittedName>
        <fullName evidence="2">Eco29kI restriction endonuclease</fullName>
    </submittedName>
</protein>
<keyword evidence="2" id="KW-0540">Nuclease</keyword>
<name>A0A1I6XYW0_9ACTN</name>
<feature type="domain" description="GIY-YIG" evidence="1">
    <location>
        <begin position="47"/>
        <end position="127"/>
    </location>
</feature>
<accession>A0A1I6XYW0</accession>
<reference evidence="3" key="1">
    <citation type="submission" date="2016-10" db="EMBL/GenBank/DDBJ databases">
        <authorList>
            <person name="Varghese N."/>
            <person name="Submissions S."/>
        </authorList>
    </citation>
    <scope>NUCLEOTIDE SEQUENCE [LARGE SCALE GENOMIC DNA]</scope>
    <source>
        <strain evidence="3">DSM 45501</strain>
    </source>
</reference>
<dbReference type="InterPro" id="IPR000305">
    <property type="entry name" value="GIY-YIG_endonuc"/>
</dbReference>
<evidence type="ECO:0000313" key="2">
    <source>
        <dbReference type="EMBL" id="SFT43263.1"/>
    </source>
</evidence>
<dbReference type="PROSITE" id="PS50164">
    <property type="entry name" value="GIY_YIG"/>
    <property type="match status" value="1"/>
</dbReference>
<sequence>MNDSLVSKAFAEFKLSITRAMADQLAEALDQLEPAPLTKENVEALEARPGVYELYLRGERVYVGKASKSKSSKDLPGRLGDHIRKLSGRQGITLDDMSFQCLYVDEDLEAAAPETMLINKYKDKAKQTLPWNFNGFGNNDPGRNRDHSLVKSNHFDAWYPADLDVIVSTGLEPGAHHVTKYLEAVKAALPFNLRYDSKALSPRKTDMPYVVEMPDREVSARELVRRAVEALPQEWQATVLPGYVILYQEESYYRSARLYWSKDHDELVETEGANLRDPKGEVIEESYLNE</sequence>
<keyword evidence="2" id="KW-0378">Hydrolase</keyword>
<evidence type="ECO:0000313" key="3">
    <source>
        <dbReference type="Proteomes" id="UP000199165"/>
    </source>
</evidence>
<dbReference type="AlphaFoldDB" id="A0A1I6XYW0"/>
<organism evidence="2 3">
    <name type="scientific">Actinopolyspora righensis</name>
    <dbReference type="NCBI Taxonomy" id="995060"/>
    <lineage>
        <taxon>Bacteria</taxon>
        <taxon>Bacillati</taxon>
        <taxon>Actinomycetota</taxon>
        <taxon>Actinomycetes</taxon>
        <taxon>Actinopolysporales</taxon>
        <taxon>Actinopolysporaceae</taxon>
        <taxon>Actinopolyspora</taxon>
        <taxon>Actinopolyspora alba group</taxon>
    </lineage>
</organism>
<evidence type="ECO:0000259" key="1">
    <source>
        <dbReference type="PROSITE" id="PS50164"/>
    </source>
</evidence>
<dbReference type="RefSeq" id="WP_139235125.1">
    <property type="nucleotide sequence ID" value="NZ_FPAT01000002.1"/>
</dbReference>
<dbReference type="EMBL" id="FPAT01000002">
    <property type="protein sequence ID" value="SFT43263.1"/>
    <property type="molecule type" value="Genomic_DNA"/>
</dbReference>
<dbReference type="Proteomes" id="UP000199165">
    <property type="component" value="Unassembled WGS sequence"/>
</dbReference>